<comment type="catalytic activity">
    <reaction evidence="1">
        <text>a 4-O-methyl-thymidine in DNA + L-cysteinyl-[protein] = a thymidine in DNA + S-methyl-L-cysteinyl-[protein]</text>
        <dbReference type="Rhea" id="RHEA:53428"/>
        <dbReference type="Rhea" id="RHEA-COMP:10131"/>
        <dbReference type="Rhea" id="RHEA-COMP:10132"/>
        <dbReference type="Rhea" id="RHEA-COMP:13555"/>
        <dbReference type="Rhea" id="RHEA-COMP:13556"/>
        <dbReference type="ChEBI" id="CHEBI:29950"/>
        <dbReference type="ChEBI" id="CHEBI:82612"/>
        <dbReference type="ChEBI" id="CHEBI:137386"/>
        <dbReference type="ChEBI" id="CHEBI:137387"/>
        <dbReference type="EC" id="2.1.1.63"/>
    </reaction>
</comment>
<dbReference type="NCBIfam" id="TIGR00589">
    <property type="entry name" value="ogt"/>
    <property type="match status" value="1"/>
</dbReference>
<reference evidence="9 10" key="1">
    <citation type="submission" date="2018-07" db="EMBL/GenBank/DDBJ databases">
        <title>Phylogenomic Insights into understanding Host Adaptation of Lactobacillus reuteri by a novel species, Lactobacillus spp. M31.</title>
        <authorList>
            <person name="Sharma S."/>
            <person name="Patil P."/>
            <person name="Korpole S."/>
            <person name="Patil P.B."/>
        </authorList>
    </citation>
    <scope>NUCLEOTIDE SEQUENCE [LARGE SCALE GENOMIC DNA]</scope>
    <source>
        <strain evidence="9 10">M31</strain>
    </source>
</reference>
<evidence type="ECO:0000259" key="8">
    <source>
        <dbReference type="Pfam" id="PF02870"/>
    </source>
</evidence>
<keyword evidence="10" id="KW-1185">Reference proteome</keyword>
<keyword evidence="3" id="KW-0808">Transferase</keyword>
<comment type="catalytic activity">
    <reaction evidence="6">
        <text>a 6-O-methyl-2'-deoxyguanosine in DNA + L-cysteinyl-[protein] = S-methyl-L-cysteinyl-[protein] + a 2'-deoxyguanosine in DNA</text>
        <dbReference type="Rhea" id="RHEA:24000"/>
        <dbReference type="Rhea" id="RHEA-COMP:10131"/>
        <dbReference type="Rhea" id="RHEA-COMP:10132"/>
        <dbReference type="Rhea" id="RHEA-COMP:11367"/>
        <dbReference type="Rhea" id="RHEA-COMP:11368"/>
        <dbReference type="ChEBI" id="CHEBI:29950"/>
        <dbReference type="ChEBI" id="CHEBI:82612"/>
        <dbReference type="ChEBI" id="CHEBI:85445"/>
        <dbReference type="ChEBI" id="CHEBI:85448"/>
        <dbReference type="EC" id="2.1.1.63"/>
    </reaction>
</comment>
<feature type="domain" description="Methylated-DNA-[protein]-cysteine S-methyltransferase DNA binding" evidence="7">
    <location>
        <begin position="79"/>
        <end position="164"/>
    </location>
</feature>
<protein>
    <submittedName>
        <fullName evidence="9">Methylated-DNA--[protein]-cysteine S-methyltransferase</fullName>
    </submittedName>
</protein>
<keyword evidence="5" id="KW-0234">DNA repair</keyword>
<dbReference type="PANTHER" id="PTHR10815:SF5">
    <property type="entry name" value="METHYLATED-DNA--PROTEIN-CYSTEINE METHYLTRANSFERASE"/>
    <property type="match status" value="1"/>
</dbReference>
<dbReference type="Pfam" id="PF02870">
    <property type="entry name" value="Methyltransf_1N"/>
    <property type="match status" value="1"/>
</dbReference>
<dbReference type="CDD" id="cd06445">
    <property type="entry name" value="ATase"/>
    <property type="match status" value="1"/>
</dbReference>
<dbReference type="InterPro" id="IPR036388">
    <property type="entry name" value="WH-like_DNA-bd_sf"/>
</dbReference>
<dbReference type="SUPFAM" id="SSF46767">
    <property type="entry name" value="Methylated DNA-protein cysteine methyltransferase, C-terminal domain"/>
    <property type="match status" value="1"/>
</dbReference>
<dbReference type="InterPro" id="IPR036217">
    <property type="entry name" value="MethylDNA_cys_MeTrfase_DNAb"/>
</dbReference>
<evidence type="ECO:0000256" key="6">
    <source>
        <dbReference type="ARBA" id="ARBA00049348"/>
    </source>
</evidence>
<dbReference type="PROSITE" id="PS00374">
    <property type="entry name" value="MGMT"/>
    <property type="match status" value="1"/>
</dbReference>
<evidence type="ECO:0000259" key="7">
    <source>
        <dbReference type="Pfam" id="PF01035"/>
    </source>
</evidence>
<dbReference type="InterPro" id="IPR014048">
    <property type="entry name" value="MethylDNA_cys_MeTrfase_DNA-bd"/>
</dbReference>
<accession>A0ABR8P5D5</accession>
<name>A0ABR8P5D5_9LACO</name>
<dbReference type="PANTHER" id="PTHR10815">
    <property type="entry name" value="METHYLATED-DNA--PROTEIN-CYSTEINE METHYLTRANSFERASE"/>
    <property type="match status" value="1"/>
</dbReference>
<organism evidence="9 10">
    <name type="scientific">Limosilactobacillus walteri</name>
    <dbReference type="NCBI Taxonomy" id="2268022"/>
    <lineage>
        <taxon>Bacteria</taxon>
        <taxon>Bacillati</taxon>
        <taxon>Bacillota</taxon>
        <taxon>Bacilli</taxon>
        <taxon>Lactobacillales</taxon>
        <taxon>Lactobacillaceae</taxon>
        <taxon>Limosilactobacillus</taxon>
    </lineage>
</organism>
<keyword evidence="4" id="KW-0227">DNA damage</keyword>
<evidence type="ECO:0000313" key="10">
    <source>
        <dbReference type="Proteomes" id="UP000704341"/>
    </source>
</evidence>
<evidence type="ECO:0000256" key="2">
    <source>
        <dbReference type="ARBA" id="ARBA00022603"/>
    </source>
</evidence>
<evidence type="ECO:0000256" key="3">
    <source>
        <dbReference type="ARBA" id="ARBA00022679"/>
    </source>
</evidence>
<dbReference type="RefSeq" id="WP_191667606.1">
    <property type="nucleotide sequence ID" value="NZ_QORN01000006.1"/>
</dbReference>
<dbReference type="InterPro" id="IPR036631">
    <property type="entry name" value="MGMT_N_sf"/>
</dbReference>
<comment type="caution">
    <text evidence="9">The sequence shown here is derived from an EMBL/GenBank/DDBJ whole genome shotgun (WGS) entry which is preliminary data.</text>
</comment>
<dbReference type="InterPro" id="IPR001497">
    <property type="entry name" value="MethylDNA_cys_MeTrfase_AS"/>
</dbReference>
<evidence type="ECO:0000256" key="1">
    <source>
        <dbReference type="ARBA" id="ARBA00001286"/>
    </source>
</evidence>
<dbReference type="SUPFAM" id="SSF53155">
    <property type="entry name" value="Methylated DNA-protein cysteine methyltransferase domain"/>
    <property type="match status" value="1"/>
</dbReference>
<dbReference type="Gene3D" id="1.10.10.10">
    <property type="entry name" value="Winged helix-like DNA-binding domain superfamily/Winged helix DNA-binding domain"/>
    <property type="match status" value="1"/>
</dbReference>
<evidence type="ECO:0000256" key="5">
    <source>
        <dbReference type="ARBA" id="ARBA00023204"/>
    </source>
</evidence>
<gene>
    <name evidence="9" type="ORF">DTK66_01800</name>
</gene>
<dbReference type="Gene3D" id="3.30.160.70">
    <property type="entry name" value="Methylated DNA-protein cysteine methyltransferase domain"/>
    <property type="match status" value="1"/>
</dbReference>
<feature type="domain" description="Methylguanine DNA methyltransferase ribonuclease-like" evidence="8">
    <location>
        <begin position="1"/>
        <end position="65"/>
    </location>
</feature>
<dbReference type="Proteomes" id="UP000704341">
    <property type="component" value="Unassembled WGS sequence"/>
</dbReference>
<proteinExistence type="predicted"/>
<evidence type="ECO:0000313" key="9">
    <source>
        <dbReference type="EMBL" id="MBD5805854.1"/>
    </source>
</evidence>
<dbReference type="EMBL" id="QORN01000006">
    <property type="protein sequence ID" value="MBD5805854.1"/>
    <property type="molecule type" value="Genomic_DNA"/>
</dbReference>
<evidence type="ECO:0000256" key="4">
    <source>
        <dbReference type="ARBA" id="ARBA00022763"/>
    </source>
</evidence>
<dbReference type="InterPro" id="IPR008332">
    <property type="entry name" value="MethylG_MeTrfase_N"/>
</dbReference>
<keyword evidence="2" id="KW-0489">Methyltransferase</keyword>
<dbReference type="Pfam" id="PF01035">
    <property type="entry name" value="DNA_binding_1"/>
    <property type="match status" value="1"/>
</dbReference>
<sequence length="168" mass="18805">MKKTFYYSPLGMMTILADNQALYGLWFNDQKYFGGHYNLAEIEKGVPDQAQKTINWLNQYFAGQNPSYDGLHIKPKSTPFQSQVYQALEKVPYGQTTTYKELSDIIQHNAEPKKNLSRAVGNAVGHNQILLIIPCHRVVASNGAITGYAGGIERKRALLKLEGVAGWN</sequence>